<evidence type="ECO:0000256" key="2">
    <source>
        <dbReference type="SAM" id="MobiDB-lite"/>
    </source>
</evidence>
<evidence type="ECO:0000256" key="3">
    <source>
        <dbReference type="SAM" id="SignalP"/>
    </source>
</evidence>
<dbReference type="RefSeq" id="WP_198075665.1">
    <property type="nucleotide sequence ID" value="NZ_JAEDAE010000004.1"/>
</dbReference>
<comment type="similarity">
    <text evidence="1">Belongs to the glycosyl hydrolase 16 family.</text>
</comment>
<evidence type="ECO:0000256" key="1">
    <source>
        <dbReference type="ARBA" id="ARBA00006865"/>
    </source>
</evidence>
<dbReference type="PANTHER" id="PTHR10963">
    <property type="entry name" value="GLYCOSYL HYDROLASE-RELATED"/>
    <property type="match status" value="1"/>
</dbReference>
<evidence type="ECO:0000259" key="4">
    <source>
        <dbReference type="PROSITE" id="PS51762"/>
    </source>
</evidence>
<dbReference type="EMBL" id="JAEDAE010000004">
    <property type="protein sequence ID" value="MBH8558776.1"/>
    <property type="molecule type" value="Genomic_DNA"/>
</dbReference>
<dbReference type="Gene3D" id="2.60.120.200">
    <property type="match status" value="1"/>
</dbReference>
<protein>
    <submittedName>
        <fullName evidence="5">Glycoside hydrolase family 16 protein</fullName>
    </submittedName>
</protein>
<feature type="chain" id="PRO_5045519557" evidence="3">
    <location>
        <begin position="23"/>
        <end position="460"/>
    </location>
</feature>
<feature type="domain" description="GH16" evidence="4">
    <location>
        <begin position="36"/>
        <end position="279"/>
    </location>
</feature>
<dbReference type="PANTHER" id="PTHR10963:SF55">
    <property type="entry name" value="GLYCOSIDE HYDROLASE FAMILY 16 PROTEIN"/>
    <property type="match status" value="1"/>
</dbReference>
<dbReference type="CDD" id="cd08023">
    <property type="entry name" value="GH16_laminarinase_like"/>
    <property type="match status" value="1"/>
</dbReference>
<keyword evidence="6" id="KW-1185">Reference proteome</keyword>
<dbReference type="GO" id="GO:0016787">
    <property type="term" value="F:hydrolase activity"/>
    <property type="evidence" value="ECO:0007669"/>
    <property type="project" value="UniProtKB-KW"/>
</dbReference>
<keyword evidence="5" id="KW-0378">Hydrolase</keyword>
<sequence>MKRLPYWLLVARLAVVAGTAHGQAPPDTLRHANWQLYWANEFNTPGDSSVVAARWQFAYPWGRNLGGSEGQYYTGEQVAVDSAGLLHLRARLRDTPRPYRARQLRYDSGMLFSRSGKDSLALVGCDNSRTGFTYGLFEIRCRLPRADASTSAFWLYGAPDEVDVFEAGGQEEITNNIILWNHEFWRLGQPGIANEASQSFFHWTGPGRLTDSLHTYAVSWQPQELVYYFDGVAIRHETRLLPLGCPLDVISNLGMYSWAQTRTASLDIDYIRVYKQPKGTVARPPVAPVAPAPGILQFPHTTAGVLGAEPPEMRWRWQEHPNQRPRLELVYNRNPHDFASLPLPVRGRWLAPLVAFNDADSPRHRVASPDSGRSSLSWTLYDLCGQPVRSGQQLPAVAWELSWPALPPGAYSLRLRAGTHQVRQTVYQLGRPDATVFTPEWLAGPPAPAETDAAGSTPAR</sequence>
<organism evidence="5 6">
    <name type="scientific">Hymenobacter negativus</name>
    <dbReference type="NCBI Taxonomy" id="2795026"/>
    <lineage>
        <taxon>Bacteria</taxon>
        <taxon>Pseudomonadati</taxon>
        <taxon>Bacteroidota</taxon>
        <taxon>Cytophagia</taxon>
        <taxon>Cytophagales</taxon>
        <taxon>Hymenobacteraceae</taxon>
        <taxon>Hymenobacter</taxon>
    </lineage>
</organism>
<dbReference type="PROSITE" id="PS51762">
    <property type="entry name" value="GH16_2"/>
    <property type="match status" value="1"/>
</dbReference>
<keyword evidence="3" id="KW-0732">Signal</keyword>
<feature type="region of interest" description="Disordered" evidence="2">
    <location>
        <begin position="438"/>
        <end position="460"/>
    </location>
</feature>
<evidence type="ECO:0000313" key="5">
    <source>
        <dbReference type="EMBL" id="MBH8558776.1"/>
    </source>
</evidence>
<reference evidence="5 6" key="1">
    <citation type="submission" date="2020-12" db="EMBL/GenBank/DDBJ databases">
        <title>Hymenobacter sp.</title>
        <authorList>
            <person name="Kim M.K."/>
        </authorList>
    </citation>
    <scope>NUCLEOTIDE SEQUENCE [LARGE SCALE GENOMIC DNA]</scope>
    <source>
        <strain evidence="5 6">BT442</strain>
    </source>
</reference>
<feature type="signal peptide" evidence="3">
    <location>
        <begin position="1"/>
        <end position="22"/>
    </location>
</feature>
<comment type="caution">
    <text evidence="5">The sequence shown here is derived from an EMBL/GenBank/DDBJ whole genome shotgun (WGS) entry which is preliminary data.</text>
</comment>
<dbReference type="InterPro" id="IPR050546">
    <property type="entry name" value="Glycosyl_Hydrlase_16"/>
</dbReference>
<dbReference type="Proteomes" id="UP000625631">
    <property type="component" value="Unassembled WGS sequence"/>
</dbReference>
<dbReference type="SUPFAM" id="SSF49899">
    <property type="entry name" value="Concanavalin A-like lectins/glucanases"/>
    <property type="match status" value="1"/>
</dbReference>
<proteinExistence type="inferred from homology"/>
<dbReference type="Pfam" id="PF00722">
    <property type="entry name" value="Glyco_hydro_16"/>
    <property type="match status" value="1"/>
</dbReference>
<name>A0ABS0Q982_9BACT</name>
<accession>A0ABS0Q982</accession>
<dbReference type="InterPro" id="IPR000757">
    <property type="entry name" value="Beta-glucanase-like"/>
</dbReference>
<evidence type="ECO:0000313" key="6">
    <source>
        <dbReference type="Proteomes" id="UP000625631"/>
    </source>
</evidence>
<gene>
    <name evidence="5" type="ORF">I7X13_11995</name>
</gene>
<dbReference type="InterPro" id="IPR013320">
    <property type="entry name" value="ConA-like_dom_sf"/>
</dbReference>